<evidence type="ECO:0000256" key="2">
    <source>
        <dbReference type="ARBA" id="ARBA00022553"/>
    </source>
</evidence>
<dbReference type="CDD" id="cd05918">
    <property type="entry name" value="A_NRPS_SidN3_like"/>
    <property type="match status" value="1"/>
</dbReference>
<dbReference type="EMBL" id="VIBQ01000018">
    <property type="protein sequence ID" value="KAB8364869.1"/>
    <property type="molecule type" value="Genomic_DNA"/>
</dbReference>
<organism evidence="5 6">
    <name type="scientific">Carpinus fangiana</name>
    <dbReference type="NCBI Taxonomy" id="176857"/>
    <lineage>
        <taxon>Eukaryota</taxon>
        <taxon>Viridiplantae</taxon>
        <taxon>Streptophyta</taxon>
        <taxon>Embryophyta</taxon>
        <taxon>Tracheophyta</taxon>
        <taxon>Spermatophyta</taxon>
        <taxon>Magnoliopsida</taxon>
        <taxon>eudicotyledons</taxon>
        <taxon>Gunneridae</taxon>
        <taxon>Pentapetalae</taxon>
        <taxon>rosids</taxon>
        <taxon>fabids</taxon>
        <taxon>Fagales</taxon>
        <taxon>Betulaceae</taxon>
        <taxon>Carpinus</taxon>
    </lineage>
</organism>
<dbReference type="SUPFAM" id="SSF52777">
    <property type="entry name" value="CoA-dependent acyltransferases"/>
    <property type="match status" value="4"/>
</dbReference>
<evidence type="ECO:0000313" key="6">
    <source>
        <dbReference type="Proteomes" id="UP000327013"/>
    </source>
</evidence>
<dbReference type="InterPro" id="IPR020845">
    <property type="entry name" value="AMP-binding_CS"/>
</dbReference>
<dbReference type="InterPro" id="IPR023213">
    <property type="entry name" value="CAT-like_dom_sf"/>
</dbReference>
<dbReference type="Gene3D" id="3.30.300.30">
    <property type="match status" value="1"/>
</dbReference>
<sequence length="1757" mass="197248">MPYISSSVPVALPDNATVSSFCKTHNIDQKSLYSVGWAVILKLYFDSSLFILTESRSSEPDATPAITLLEYRSDLSESATSFALRTFDRETDQVLFKIDTEAFDFSIQKIWTTVTINADSRTFWQDESAHTPEVDNVARTFSKVIESMIKDPERTLSQLEVLSELDNRLLSQWSKETPTPNNECLHHLFEASAHLNPEKEAIVSWDGRLSYKELDQITNKLARLLVDEFRLGPESIVPLCFEKSIWAVITMIAVLKSGASYACMDPQHPADRKEYMVRTIEAEFVLTSALNAPTITSVPAIIVDESLLSGSRYTSDALHVAVRPDNACIVAFTSGTTGNPKSFVHEHVSMCTGILSNAPLQGLNSSDIRLFQWAAYTFDVSITEIYAPLIFGATVCIPSEEERLNNVEEAMNRMAVNWAYFTPSFARFFRRYSVPGLKRLILGGEAVTVDDVRGWVDKVPVFNAYGPAESTIWFLEPQYGKSETISIGKPVNTLAWIVQPNDVNQLVPVGAIGELLFEGYGLFREYIKNPQKTQDSLIEPPTWRSTFPNPGCKLYKSGDLVRYLPDGTMTYVGRKDTMVKLRGQRMEIEEVEVLLRRNLPDEIQSSAAVVIPSGEVKDPVLVAFLCIPDENKFGTVSEIGVMLQRELAKAFPGFMVPKIYVPIPEMPYNASRKLDRSKLKHMASKMTLRELASFVRPRKANGDRQELSKIQKTVRQLWADVLSVDSEHIGPKDNFFSLGGTSMAALKITAMGRERGIAFSYRDIFRTASLEELSEVTKSCTSTSDDIVKPFSLLDANSISSIKLAGAKQACTDISRIRDIYPALPQQEGLWALSLAREGDYMAQFILSLNDAVDVDRFLATWKLVVQRYPIFQTRFMQHDGQTYQVVIDEEVEIVKSSSMKEYLQADTVRRMDFGDALMRYALIEAETEKPRFVWTAHHATYDGQSLMLFLNNLADTYESEDAQPIQGFQKFVQYVQKEDEATSIEFWRSQFHDTVSSHFPSPSSDLVNPSSVYNRSIQFSRKLSSRITTSTILQSAWQLAVAQASQSADISYGVVLAGRTAPVQDIQTLVAPTFVTLPIRAKFTADQTVEDFLKATQSGNIDMMPFEHTGIQKIRRMSSQCFDACQFQNVLIIQPEEDCSFERLFQWDDSTGGLQRANNFPLMWICYLTGEGVEIAASFDKSFISEPAVSDLAHSFESFIHLLCLEEDTRLLSSVSNIKRWYNNCPAAPKPVSETRTSKKSRSRSSSPEHTVYELALRKALAKLLSITPGDVDMNTSFLSHGGDSILAMHLMATLKSQAMTLSVHQILQPCTLRELAPLMQSKGPKVQRKASVVEEPTSSLSSQFSKSHNEVPLILATMEATSFQKQVFHSQKSNPNFYQTHTEFGLSDRVTFTQLQQAWEEVVSNNDILRTVFLSKDDENEVLQVILHEHAPTIKVIRCQESQVLQVLRLVPAPRYGPFEPRHAITARVNDSHTVSHFRLDIDHSLMDGTTFILLCHQLEKALRGNKVAKTPSMAPIIEMQKQATLTPSFHYWNSYISKMKAIPIGRPPFDFANATYHSHITTMDIAGQVATFCKLHQITSAALFRYAWANVLKSISSSPLVGFGYLVSSRDPSVDGAQEMMGPLCHILPCRFDMASISSNSQGLSMMQNDSLMAIEHQQVPLSEVCPKDVTAKAYFTTIINHRRFAATATDVPLLKDFGTYDPMDYEIVLAIQDNQDKVEFEINYWSPIITDERAKHVGCTFAAVLTEILQMLL</sequence>
<dbReference type="InterPro" id="IPR000873">
    <property type="entry name" value="AMP-dep_synth/lig_dom"/>
</dbReference>
<feature type="domain" description="Carrier" evidence="4">
    <location>
        <begin position="705"/>
        <end position="781"/>
    </location>
</feature>
<dbReference type="Gene3D" id="1.10.1200.10">
    <property type="entry name" value="ACP-like"/>
    <property type="match status" value="2"/>
</dbReference>
<dbReference type="GO" id="GO:0005737">
    <property type="term" value="C:cytoplasm"/>
    <property type="evidence" value="ECO:0007669"/>
    <property type="project" value="TreeGrafter"/>
</dbReference>
<dbReference type="Pfam" id="PF00550">
    <property type="entry name" value="PP-binding"/>
    <property type="match status" value="2"/>
</dbReference>
<name>A0A5N6KZ68_9ROSI</name>
<proteinExistence type="predicted"/>
<reference evidence="5 6" key="1">
    <citation type="submission" date="2019-06" db="EMBL/GenBank/DDBJ databases">
        <title>A chromosomal-level reference genome of Carpinus fangiana (Coryloideae, Betulaceae).</title>
        <authorList>
            <person name="Yang X."/>
            <person name="Wang Z."/>
            <person name="Zhang L."/>
            <person name="Hao G."/>
            <person name="Liu J."/>
            <person name="Yang Y."/>
        </authorList>
    </citation>
    <scope>NUCLEOTIDE SEQUENCE [LARGE SCALE GENOMIC DNA]</scope>
    <source>
        <strain evidence="5">Cfa_2016G</strain>
        <tissue evidence="5">Leaf</tissue>
    </source>
</reference>
<dbReference type="InterPro" id="IPR036736">
    <property type="entry name" value="ACP-like_sf"/>
</dbReference>
<dbReference type="Proteomes" id="UP000327013">
    <property type="component" value="Unassembled WGS sequence"/>
</dbReference>
<dbReference type="GO" id="GO:0031177">
    <property type="term" value="F:phosphopantetheine binding"/>
    <property type="evidence" value="ECO:0007669"/>
    <property type="project" value="TreeGrafter"/>
</dbReference>
<gene>
    <name evidence="5" type="ORF">FH972_024729</name>
</gene>
<dbReference type="CDD" id="cd19545">
    <property type="entry name" value="FUM14_C_NRPS-like"/>
    <property type="match status" value="1"/>
</dbReference>
<accession>A0A5N6KZ68</accession>
<dbReference type="SUPFAM" id="SSF56801">
    <property type="entry name" value="Acetyl-CoA synthetase-like"/>
    <property type="match status" value="1"/>
</dbReference>
<evidence type="ECO:0000313" key="5">
    <source>
        <dbReference type="EMBL" id="KAB8364869.1"/>
    </source>
</evidence>
<dbReference type="PROSITE" id="PS00455">
    <property type="entry name" value="AMP_BINDING"/>
    <property type="match status" value="1"/>
</dbReference>
<evidence type="ECO:0000256" key="3">
    <source>
        <dbReference type="SAM" id="MobiDB-lite"/>
    </source>
</evidence>
<keyword evidence="6" id="KW-1185">Reference proteome</keyword>
<dbReference type="SUPFAM" id="SSF47336">
    <property type="entry name" value="ACP-like"/>
    <property type="match status" value="2"/>
</dbReference>
<keyword evidence="2" id="KW-0597">Phosphoprotein</keyword>
<dbReference type="PROSITE" id="PS50075">
    <property type="entry name" value="CARRIER"/>
    <property type="match status" value="2"/>
</dbReference>
<dbReference type="GO" id="GO:0003824">
    <property type="term" value="F:catalytic activity"/>
    <property type="evidence" value="ECO:0007669"/>
    <property type="project" value="InterPro"/>
</dbReference>
<feature type="domain" description="Carrier" evidence="4">
    <location>
        <begin position="1249"/>
        <end position="1325"/>
    </location>
</feature>
<dbReference type="GO" id="GO:0043041">
    <property type="term" value="P:amino acid activation for nonribosomal peptide biosynthetic process"/>
    <property type="evidence" value="ECO:0007669"/>
    <property type="project" value="TreeGrafter"/>
</dbReference>
<dbReference type="InterPro" id="IPR045851">
    <property type="entry name" value="AMP-bd_C_sf"/>
</dbReference>
<feature type="region of interest" description="Disordered" evidence="3">
    <location>
        <begin position="1230"/>
        <end position="1251"/>
    </location>
</feature>
<evidence type="ECO:0000259" key="4">
    <source>
        <dbReference type="PROSITE" id="PS50075"/>
    </source>
</evidence>
<dbReference type="Gene3D" id="3.40.50.12780">
    <property type="entry name" value="N-terminal domain of ligase-like"/>
    <property type="match status" value="1"/>
</dbReference>
<evidence type="ECO:0000256" key="1">
    <source>
        <dbReference type="ARBA" id="ARBA00022450"/>
    </source>
</evidence>
<dbReference type="Pfam" id="PF00501">
    <property type="entry name" value="AMP-binding"/>
    <property type="match status" value="1"/>
</dbReference>
<dbReference type="PANTHER" id="PTHR45527">
    <property type="entry name" value="NONRIBOSOMAL PEPTIDE SYNTHETASE"/>
    <property type="match status" value="1"/>
</dbReference>
<dbReference type="Pfam" id="PF00668">
    <property type="entry name" value="Condensation"/>
    <property type="match status" value="2"/>
</dbReference>
<dbReference type="PANTHER" id="PTHR45527:SF1">
    <property type="entry name" value="FATTY ACID SYNTHASE"/>
    <property type="match status" value="1"/>
</dbReference>
<dbReference type="GO" id="GO:0044550">
    <property type="term" value="P:secondary metabolite biosynthetic process"/>
    <property type="evidence" value="ECO:0007669"/>
    <property type="project" value="TreeGrafter"/>
</dbReference>
<protein>
    <recommendedName>
        <fullName evidence="4">Carrier domain-containing protein</fullName>
    </recommendedName>
</protein>
<dbReference type="InterPro" id="IPR042099">
    <property type="entry name" value="ANL_N_sf"/>
</dbReference>
<dbReference type="InterPro" id="IPR009081">
    <property type="entry name" value="PP-bd_ACP"/>
</dbReference>
<dbReference type="Gene3D" id="3.30.559.30">
    <property type="entry name" value="Nonribosomal peptide synthetase, condensation domain"/>
    <property type="match status" value="2"/>
</dbReference>
<dbReference type="OrthoDB" id="408177at2759"/>
<keyword evidence="1" id="KW-0596">Phosphopantetheine</keyword>
<dbReference type="InterPro" id="IPR001242">
    <property type="entry name" value="Condensation_dom"/>
</dbReference>
<dbReference type="SMR" id="A0A5N6KZ68"/>
<comment type="caution">
    <text evidence="5">The sequence shown here is derived from an EMBL/GenBank/DDBJ whole genome shotgun (WGS) entry which is preliminary data.</text>
</comment>
<dbReference type="Gene3D" id="3.30.559.10">
    <property type="entry name" value="Chloramphenicol acetyltransferase-like domain"/>
    <property type="match status" value="2"/>
</dbReference>